<evidence type="ECO:0000256" key="1">
    <source>
        <dbReference type="ARBA" id="ARBA00023002"/>
    </source>
</evidence>
<accession>A0A7N0ZZI4</accession>
<dbReference type="OMA" id="WHFDYEG"/>
<organism evidence="6 7">
    <name type="scientific">Kalanchoe fedtschenkoi</name>
    <name type="common">Lavender scallops</name>
    <name type="synonym">South American air plant</name>
    <dbReference type="NCBI Taxonomy" id="63787"/>
    <lineage>
        <taxon>Eukaryota</taxon>
        <taxon>Viridiplantae</taxon>
        <taxon>Streptophyta</taxon>
        <taxon>Embryophyta</taxon>
        <taxon>Tracheophyta</taxon>
        <taxon>Spermatophyta</taxon>
        <taxon>Magnoliopsida</taxon>
        <taxon>eudicotyledons</taxon>
        <taxon>Gunneridae</taxon>
        <taxon>Pentapetalae</taxon>
        <taxon>Saxifragales</taxon>
        <taxon>Crassulaceae</taxon>
        <taxon>Kalanchoe</taxon>
    </lineage>
</organism>
<keyword evidence="2" id="KW-0503">Monooxygenase</keyword>
<evidence type="ECO:0000259" key="5">
    <source>
        <dbReference type="Pfam" id="PF01494"/>
    </source>
</evidence>
<dbReference type="InterPro" id="IPR044560">
    <property type="entry name" value="MOase"/>
</dbReference>
<keyword evidence="4" id="KW-1133">Transmembrane helix</keyword>
<dbReference type="Gramene" id="Kaladp0053s0498.1.v1.1">
    <property type="protein sequence ID" value="Kaladp0053s0498.1.v1.1"/>
    <property type="gene ID" value="Kaladp0053s0498.v1.1"/>
</dbReference>
<comment type="similarity">
    <text evidence="3">Belongs to the 3-hydroxybenzoate 6-hydroxylase family.</text>
</comment>
<sequence length="404" mass="44291">MEQQTDIVIVGGGICGVAVALALQRKGIKSLVLEKSESLRAIGTAIIVQPNGWHALEQLGVAAKLRQTAVLIQGGQHVFLGTGRRSEISFGEVDERGKLPEVRCVKRKDLIEALADQLLPDTISFGRHVVSMKVDYSSHSSCPLLELSDGTQVKAKIVIGCDGVNSTVADYVGVKATDVFSVCAVRGFTYYGEGHHFVNEFLVLSIPSTNIQVGRMPMTDNLVYWFITRDWSSQDPNIVNKPELIRQSSMQAAESFPKEIQDMVKDSEASSLHLTQLKYRPPWELMRRDLYKGTVALAGDALHAMGPFLAQGGSASLEDAVVLARNLSRVVEAGEEISQPRVERALGEYVKERKMRVVKLSTQTYLVGKLIEKASGLTKLVVILLLAIFFGNKANHAKFRCGEL</sequence>
<keyword evidence="7" id="KW-1185">Reference proteome</keyword>
<dbReference type="AlphaFoldDB" id="A0A7N0ZZI4"/>
<feature type="transmembrane region" description="Helical" evidence="4">
    <location>
        <begin position="6"/>
        <end position="23"/>
    </location>
</feature>
<dbReference type="PANTHER" id="PTHR45934:SF7">
    <property type="entry name" value="FAD_NAD(P)-BINDING OXIDOREDUCTASE FAMILY PROTEIN"/>
    <property type="match status" value="1"/>
</dbReference>
<evidence type="ECO:0000313" key="7">
    <source>
        <dbReference type="Proteomes" id="UP000594263"/>
    </source>
</evidence>
<dbReference type="GO" id="GO:0071949">
    <property type="term" value="F:FAD binding"/>
    <property type="evidence" value="ECO:0007669"/>
    <property type="project" value="InterPro"/>
</dbReference>
<evidence type="ECO:0000313" key="6">
    <source>
        <dbReference type="EnsemblPlants" id="Kaladp0053s0498.1.v1.1"/>
    </source>
</evidence>
<dbReference type="InterPro" id="IPR002938">
    <property type="entry name" value="FAD-bd"/>
</dbReference>
<evidence type="ECO:0000256" key="3">
    <source>
        <dbReference type="ARBA" id="ARBA00024018"/>
    </source>
</evidence>
<protein>
    <recommendedName>
        <fullName evidence="5">FAD-binding domain-containing protein</fullName>
    </recommendedName>
</protein>
<dbReference type="Proteomes" id="UP000594263">
    <property type="component" value="Unplaced"/>
</dbReference>
<dbReference type="Pfam" id="PF01494">
    <property type="entry name" value="FAD_binding_3"/>
    <property type="match status" value="1"/>
</dbReference>
<dbReference type="Gene3D" id="3.50.50.60">
    <property type="entry name" value="FAD/NAD(P)-binding domain"/>
    <property type="match status" value="1"/>
</dbReference>
<dbReference type="SUPFAM" id="SSF51905">
    <property type="entry name" value="FAD/NAD(P)-binding domain"/>
    <property type="match status" value="1"/>
</dbReference>
<keyword evidence="4" id="KW-0812">Transmembrane</keyword>
<feature type="domain" description="FAD-binding" evidence="5">
    <location>
        <begin position="5"/>
        <end position="356"/>
    </location>
</feature>
<dbReference type="PRINTS" id="PR00420">
    <property type="entry name" value="RNGMNOXGNASE"/>
</dbReference>
<keyword evidence="4" id="KW-0472">Membrane</keyword>
<dbReference type="EnsemblPlants" id="Kaladp0053s0498.1.v1.1">
    <property type="protein sequence ID" value="Kaladp0053s0498.1.v1.1"/>
    <property type="gene ID" value="Kaladp0053s0498.v1.1"/>
</dbReference>
<name>A0A7N0ZZI4_KALFE</name>
<reference evidence="6" key="1">
    <citation type="submission" date="2021-01" db="UniProtKB">
        <authorList>
            <consortium name="EnsemblPlants"/>
        </authorList>
    </citation>
    <scope>IDENTIFICATION</scope>
</reference>
<dbReference type="PANTHER" id="PTHR45934">
    <property type="entry name" value="FAD/NAD(P)-BINDING OXIDOREDUCTASE FAMILY PROTEIN"/>
    <property type="match status" value="1"/>
</dbReference>
<evidence type="ECO:0000256" key="2">
    <source>
        <dbReference type="ARBA" id="ARBA00023033"/>
    </source>
</evidence>
<dbReference type="InterPro" id="IPR036188">
    <property type="entry name" value="FAD/NAD-bd_sf"/>
</dbReference>
<proteinExistence type="inferred from homology"/>
<keyword evidence="1" id="KW-0560">Oxidoreductase</keyword>
<evidence type="ECO:0000256" key="4">
    <source>
        <dbReference type="SAM" id="Phobius"/>
    </source>
</evidence>
<dbReference type="GO" id="GO:0004497">
    <property type="term" value="F:monooxygenase activity"/>
    <property type="evidence" value="ECO:0007669"/>
    <property type="project" value="UniProtKB-KW"/>
</dbReference>